<dbReference type="HOGENOM" id="CLU_078550_0_0_1"/>
<feature type="compositionally biased region" description="Basic and acidic residues" evidence="1">
    <location>
        <begin position="45"/>
        <end position="81"/>
    </location>
</feature>
<feature type="transmembrane region" description="Helical" evidence="2">
    <location>
        <begin position="232"/>
        <end position="252"/>
    </location>
</feature>
<dbReference type="RefSeq" id="XP_007686069.1">
    <property type="nucleotide sequence ID" value="XM_007687879.1"/>
</dbReference>
<feature type="region of interest" description="Disordered" evidence="1">
    <location>
        <begin position="20"/>
        <end position="111"/>
    </location>
</feature>
<dbReference type="EMBL" id="KI963953">
    <property type="protein sequence ID" value="EUC47385.1"/>
    <property type="molecule type" value="Genomic_DNA"/>
</dbReference>
<evidence type="ECO:0000313" key="4">
    <source>
        <dbReference type="Proteomes" id="UP000054032"/>
    </source>
</evidence>
<dbReference type="InterPro" id="IPR038213">
    <property type="entry name" value="IFI6/IFI27-like_sf"/>
</dbReference>
<gene>
    <name evidence="3" type="ORF">COCMIDRAFT_24708</name>
</gene>
<name>W6ZBN2_COCMI</name>
<feature type="compositionally biased region" description="Polar residues" evidence="1">
    <location>
        <begin position="22"/>
        <end position="32"/>
    </location>
</feature>
<keyword evidence="4" id="KW-1185">Reference proteome</keyword>
<sequence length="317" mass="34558">MNVPKFFNAWAEIPRMFRAANLPSQDSDTPSENAEAPQNEYEQPEQPKEPEQSSRPEQSMDPKVPSENDTDKHSDAGRSENDSDAGFPDVTNASEPNDDGHNNPTPRGNGSIAKRFKILCRGVFDSVVIKVEMAVSHVKDFISNTIQTIKEKGLLDTAKEVGKWMKAHPWETALIVAPIVATMITAITLLAIGFGPTGIAAGNTAAIIQAGIGNVVAHSLFATCTSAMMGGYGAPIIFGGVWALASVATAALESAWKRWNSHKDRRLILMPRAPLKDFSKQVKDAAENFMIGSMLVAAYVTYRIKSWLQSRRRSESD</sequence>
<organism evidence="3 4">
    <name type="scientific">Bipolaris oryzae ATCC 44560</name>
    <dbReference type="NCBI Taxonomy" id="930090"/>
    <lineage>
        <taxon>Eukaryota</taxon>
        <taxon>Fungi</taxon>
        <taxon>Dikarya</taxon>
        <taxon>Ascomycota</taxon>
        <taxon>Pezizomycotina</taxon>
        <taxon>Dothideomycetes</taxon>
        <taxon>Pleosporomycetidae</taxon>
        <taxon>Pleosporales</taxon>
        <taxon>Pleosporineae</taxon>
        <taxon>Pleosporaceae</taxon>
        <taxon>Bipolaris</taxon>
    </lineage>
</organism>
<dbReference type="GeneID" id="19120626"/>
<keyword evidence="2" id="KW-0812">Transmembrane</keyword>
<protein>
    <submittedName>
        <fullName evidence="3">Uncharacterized protein</fullName>
    </submittedName>
</protein>
<feature type="transmembrane region" description="Helical" evidence="2">
    <location>
        <begin position="200"/>
        <end position="220"/>
    </location>
</feature>
<evidence type="ECO:0000256" key="2">
    <source>
        <dbReference type="SAM" id="Phobius"/>
    </source>
</evidence>
<feature type="transmembrane region" description="Helical" evidence="2">
    <location>
        <begin position="173"/>
        <end position="194"/>
    </location>
</feature>
<dbReference type="KEGG" id="bor:COCMIDRAFT_24708"/>
<dbReference type="AlphaFoldDB" id="W6ZBN2"/>
<keyword evidence="2" id="KW-0472">Membrane</keyword>
<feature type="transmembrane region" description="Helical" evidence="2">
    <location>
        <begin position="285"/>
        <end position="304"/>
    </location>
</feature>
<reference evidence="3 4" key="1">
    <citation type="journal article" date="2013" name="PLoS Genet.">
        <title>Comparative genome structure, secondary metabolite, and effector coding capacity across Cochliobolus pathogens.</title>
        <authorList>
            <person name="Condon B.J."/>
            <person name="Leng Y."/>
            <person name="Wu D."/>
            <person name="Bushley K.E."/>
            <person name="Ohm R.A."/>
            <person name="Otillar R."/>
            <person name="Martin J."/>
            <person name="Schackwitz W."/>
            <person name="Grimwood J."/>
            <person name="MohdZainudin N."/>
            <person name="Xue C."/>
            <person name="Wang R."/>
            <person name="Manning V.A."/>
            <person name="Dhillon B."/>
            <person name="Tu Z.J."/>
            <person name="Steffenson B.J."/>
            <person name="Salamov A."/>
            <person name="Sun H."/>
            <person name="Lowry S."/>
            <person name="LaButti K."/>
            <person name="Han J."/>
            <person name="Copeland A."/>
            <person name="Lindquist E."/>
            <person name="Barry K."/>
            <person name="Schmutz J."/>
            <person name="Baker S.E."/>
            <person name="Ciuffetti L.M."/>
            <person name="Grigoriev I.V."/>
            <person name="Zhong S."/>
            <person name="Turgeon B.G."/>
        </authorList>
    </citation>
    <scope>NUCLEOTIDE SEQUENCE [LARGE SCALE GENOMIC DNA]</scope>
    <source>
        <strain evidence="3 4">ATCC 44560</strain>
    </source>
</reference>
<keyword evidence="2" id="KW-1133">Transmembrane helix</keyword>
<dbReference type="OrthoDB" id="440424at2759"/>
<dbReference type="eggNOG" id="ENOG502SCCP">
    <property type="taxonomic scope" value="Eukaryota"/>
</dbReference>
<accession>W6ZBN2</accession>
<proteinExistence type="predicted"/>
<dbReference type="Proteomes" id="UP000054032">
    <property type="component" value="Unassembled WGS sequence"/>
</dbReference>
<evidence type="ECO:0000313" key="3">
    <source>
        <dbReference type="EMBL" id="EUC47385.1"/>
    </source>
</evidence>
<evidence type="ECO:0000256" key="1">
    <source>
        <dbReference type="SAM" id="MobiDB-lite"/>
    </source>
</evidence>
<dbReference type="Gene3D" id="6.10.110.10">
    <property type="match status" value="1"/>
</dbReference>